<evidence type="ECO:0000256" key="4">
    <source>
        <dbReference type="ARBA" id="ARBA00022692"/>
    </source>
</evidence>
<dbReference type="Gene3D" id="2.70.150.10">
    <property type="entry name" value="Calcium-transporting ATPase, cytoplasmic transduction domain A"/>
    <property type="match status" value="1"/>
</dbReference>
<dbReference type="PRINTS" id="PR00943">
    <property type="entry name" value="CUATPASE"/>
</dbReference>
<keyword evidence="4 14" id="KW-0812">Transmembrane</keyword>
<dbReference type="EMBL" id="JBHSGD010000005">
    <property type="protein sequence ID" value="MFC4652819.1"/>
    <property type="molecule type" value="Genomic_DNA"/>
</dbReference>
<dbReference type="InterPro" id="IPR018303">
    <property type="entry name" value="ATPase_P-typ_P_site"/>
</dbReference>
<dbReference type="NCBIfam" id="TIGR01494">
    <property type="entry name" value="ATPase_P-type"/>
    <property type="match status" value="1"/>
</dbReference>
<feature type="transmembrane region" description="Helical" evidence="14">
    <location>
        <begin position="131"/>
        <end position="153"/>
    </location>
</feature>
<dbReference type="InterPro" id="IPR008250">
    <property type="entry name" value="ATPase_P-typ_transduc_dom_A_sf"/>
</dbReference>
<dbReference type="NCBIfam" id="TIGR01525">
    <property type="entry name" value="ATPase-IB_hvy"/>
    <property type="match status" value="1"/>
</dbReference>
<feature type="transmembrane region" description="Helical" evidence="14">
    <location>
        <begin position="691"/>
        <end position="712"/>
    </location>
</feature>
<evidence type="ECO:0000259" key="15">
    <source>
        <dbReference type="PROSITE" id="PS50846"/>
    </source>
</evidence>
<keyword evidence="12 14" id="KW-0472">Membrane</keyword>
<dbReference type="PANTHER" id="PTHR43520:SF8">
    <property type="entry name" value="P-TYPE CU(+) TRANSPORTER"/>
    <property type="match status" value="1"/>
</dbReference>
<dbReference type="Gene3D" id="3.40.1110.10">
    <property type="entry name" value="Calcium-transporting ATPase, cytoplasmic domain N"/>
    <property type="match status" value="1"/>
</dbReference>
<evidence type="ECO:0000256" key="1">
    <source>
        <dbReference type="ARBA" id="ARBA00004127"/>
    </source>
</evidence>
<dbReference type="InterPro" id="IPR044492">
    <property type="entry name" value="P_typ_ATPase_HD_dom"/>
</dbReference>
<dbReference type="PANTHER" id="PTHR43520">
    <property type="entry name" value="ATP7, ISOFORM B"/>
    <property type="match status" value="1"/>
</dbReference>
<dbReference type="SUPFAM" id="SSF81653">
    <property type="entry name" value="Calcium ATPase, transduction domain A"/>
    <property type="match status" value="1"/>
</dbReference>
<gene>
    <name evidence="16" type="ORF">ACFO26_07835</name>
</gene>
<dbReference type="Gene3D" id="3.40.50.1000">
    <property type="entry name" value="HAD superfamily/HAD-like"/>
    <property type="match status" value="1"/>
</dbReference>
<dbReference type="SUPFAM" id="SSF55008">
    <property type="entry name" value="HMA, heavy metal-associated domain"/>
    <property type="match status" value="1"/>
</dbReference>
<keyword evidence="17" id="KW-1185">Reference proteome</keyword>
<dbReference type="PROSITE" id="PS01229">
    <property type="entry name" value="COF_2"/>
    <property type="match status" value="1"/>
</dbReference>
<dbReference type="InterPro" id="IPR023214">
    <property type="entry name" value="HAD_sf"/>
</dbReference>
<keyword evidence="6 14" id="KW-0547">Nucleotide-binding</keyword>
<dbReference type="SFLD" id="SFLDG00002">
    <property type="entry name" value="C1.7:_P-type_atpase_like"/>
    <property type="match status" value="1"/>
</dbReference>
<keyword evidence="5 14" id="KW-0479">Metal-binding</keyword>
<dbReference type="RefSeq" id="WP_213533114.1">
    <property type="nucleotide sequence ID" value="NZ_BOVQ01000001.1"/>
</dbReference>
<dbReference type="Gene3D" id="3.30.70.100">
    <property type="match status" value="1"/>
</dbReference>
<dbReference type="InterPro" id="IPR023299">
    <property type="entry name" value="ATPase_P-typ_cyto_dom_N"/>
</dbReference>
<keyword evidence="7" id="KW-0813">Transport</keyword>
<dbReference type="SFLD" id="SFLDS00003">
    <property type="entry name" value="Haloacid_Dehalogenase"/>
    <property type="match status" value="1"/>
</dbReference>
<evidence type="ECO:0000313" key="16">
    <source>
        <dbReference type="EMBL" id="MFC4652819.1"/>
    </source>
</evidence>
<dbReference type="InterPro" id="IPR001757">
    <property type="entry name" value="P_typ_ATPase"/>
</dbReference>
<comment type="similarity">
    <text evidence="2 14">Belongs to the cation transport ATPase (P-type) (TC 3.A.3) family. Type IB subfamily.</text>
</comment>
<evidence type="ECO:0000256" key="10">
    <source>
        <dbReference type="ARBA" id="ARBA00022989"/>
    </source>
</evidence>
<dbReference type="InterPro" id="IPR023298">
    <property type="entry name" value="ATPase_P-typ_TM_dom_sf"/>
</dbReference>
<keyword evidence="7" id="KW-0406">Ion transport</keyword>
<dbReference type="InterPro" id="IPR036163">
    <property type="entry name" value="HMA_dom_sf"/>
</dbReference>
<dbReference type="PROSITE" id="PS00154">
    <property type="entry name" value="ATPASE_E1_E2"/>
    <property type="match status" value="1"/>
</dbReference>
<keyword evidence="10 14" id="KW-1133">Transmembrane helix</keyword>
<feature type="transmembrane region" description="Helical" evidence="14">
    <location>
        <begin position="165"/>
        <end position="187"/>
    </location>
</feature>
<dbReference type="Proteomes" id="UP001595987">
    <property type="component" value="Unassembled WGS sequence"/>
</dbReference>
<dbReference type="SUPFAM" id="SSF81665">
    <property type="entry name" value="Calcium ATPase, transmembrane domain M"/>
    <property type="match status" value="1"/>
</dbReference>
<evidence type="ECO:0000256" key="2">
    <source>
        <dbReference type="ARBA" id="ARBA00006024"/>
    </source>
</evidence>
<evidence type="ECO:0000256" key="3">
    <source>
        <dbReference type="ARBA" id="ARBA00012517"/>
    </source>
</evidence>
<dbReference type="EC" id="7.2.2.8" evidence="3"/>
<evidence type="ECO:0000256" key="8">
    <source>
        <dbReference type="ARBA" id="ARBA00022840"/>
    </source>
</evidence>
<organism evidence="16 17">
    <name type="scientific">Lactococcus nasutitermitis</name>
    <dbReference type="NCBI Taxonomy" id="1652957"/>
    <lineage>
        <taxon>Bacteria</taxon>
        <taxon>Bacillati</taxon>
        <taxon>Bacillota</taxon>
        <taxon>Bacilli</taxon>
        <taxon>Lactobacillales</taxon>
        <taxon>Streptococcaceae</taxon>
        <taxon>Lactococcus</taxon>
    </lineage>
</organism>
<dbReference type="PRINTS" id="PR00942">
    <property type="entry name" value="CUATPASEI"/>
</dbReference>
<comment type="caution">
    <text evidence="16">The sequence shown here is derived from an EMBL/GenBank/DDBJ whole genome shotgun (WGS) entry which is preliminary data.</text>
</comment>
<keyword evidence="7" id="KW-0187">Copper transport</keyword>
<comment type="catalytic activity">
    <reaction evidence="13">
        <text>Cu(+)(in) + ATP + H2O = Cu(+)(out) + ADP + phosphate + H(+)</text>
        <dbReference type="Rhea" id="RHEA:25792"/>
        <dbReference type="ChEBI" id="CHEBI:15377"/>
        <dbReference type="ChEBI" id="CHEBI:15378"/>
        <dbReference type="ChEBI" id="CHEBI:30616"/>
        <dbReference type="ChEBI" id="CHEBI:43474"/>
        <dbReference type="ChEBI" id="CHEBI:49552"/>
        <dbReference type="ChEBI" id="CHEBI:456216"/>
        <dbReference type="EC" id="7.2.2.8"/>
    </reaction>
</comment>
<dbReference type="CDD" id="cd02094">
    <property type="entry name" value="P-type_ATPase_Cu-like"/>
    <property type="match status" value="1"/>
</dbReference>
<dbReference type="Pfam" id="PF00403">
    <property type="entry name" value="HMA"/>
    <property type="match status" value="1"/>
</dbReference>
<comment type="subcellular location">
    <subcellularLocation>
        <location evidence="14">Cell membrane</location>
    </subcellularLocation>
    <subcellularLocation>
        <location evidence="1">Endomembrane system</location>
        <topology evidence="1">Multi-pass membrane protein</topology>
    </subcellularLocation>
</comment>
<dbReference type="Pfam" id="PF00122">
    <property type="entry name" value="E1-E2_ATPase"/>
    <property type="match status" value="1"/>
</dbReference>
<dbReference type="Pfam" id="PF00702">
    <property type="entry name" value="Hydrolase"/>
    <property type="match status" value="1"/>
</dbReference>
<keyword evidence="14" id="KW-1003">Cell membrane</keyword>
<dbReference type="InterPro" id="IPR017969">
    <property type="entry name" value="Heavy-metal-associated_CS"/>
</dbReference>
<protein>
    <recommendedName>
        <fullName evidence="3">P-type Cu(+) transporter</fullName>
        <ecNumber evidence="3">7.2.2.8</ecNumber>
    </recommendedName>
</protein>
<keyword evidence="8 14" id="KW-0067">ATP-binding</keyword>
<dbReference type="CDD" id="cd00371">
    <property type="entry name" value="HMA"/>
    <property type="match status" value="1"/>
</dbReference>
<feature type="transmembrane region" description="Helical" evidence="14">
    <location>
        <begin position="339"/>
        <end position="359"/>
    </location>
</feature>
<feature type="transmembrane region" description="Helical" evidence="14">
    <location>
        <begin position="193"/>
        <end position="209"/>
    </location>
</feature>
<reference evidence="17" key="1">
    <citation type="journal article" date="2019" name="Int. J. Syst. Evol. Microbiol.">
        <title>The Global Catalogue of Microorganisms (GCM) 10K type strain sequencing project: providing services to taxonomists for standard genome sequencing and annotation.</title>
        <authorList>
            <consortium name="The Broad Institute Genomics Platform"/>
            <consortium name="The Broad Institute Genome Sequencing Center for Infectious Disease"/>
            <person name="Wu L."/>
            <person name="Ma J."/>
        </authorList>
    </citation>
    <scope>NUCLEOTIDE SEQUENCE [LARGE SCALE GENOMIC DNA]</scope>
    <source>
        <strain evidence="17">CCUG 63287</strain>
    </source>
</reference>
<proteinExistence type="inferred from homology"/>
<dbReference type="InterPro" id="IPR027256">
    <property type="entry name" value="P-typ_ATPase_IB"/>
</dbReference>
<evidence type="ECO:0000313" key="17">
    <source>
        <dbReference type="Proteomes" id="UP001595987"/>
    </source>
</evidence>
<evidence type="ECO:0000256" key="7">
    <source>
        <dbReference type="ARBA" id="ARBA00022796"/>
    </source>
</evidence>
<feature type="transmembrane region" description="Helical" evidence="14">
    <location>
        <begin position="365"/>
        <end position="387"/>
    </location>
</feature>
<dbReference type="InterPro" id="IPR006121">
    <property type="entry name" value="HMA_dom"/>
</dbReference>
<dbReference type="InterPro" id="IPR036412">
    <property type="entry name" value="HAD-like_sf"/>
</dbReference>
<name>A0ABV9JHL2_9LACT</name>
<evidence type="ECO:0000256" key="13">
    <source>
        <dbReference type="ARBA" id="ARBA00049289"/>
    </source>
</evidence>
<evidence type="ECO:0000256" key="12">
    <source>
        <dbReference type="ARBA" id="ARBA00023136"/>
    </source>
</evidence>
<evidence type="ECO:0000256" key="6">
    <source>
        <dbReference type="ARBA" id="ARBA00022741"/>
    </source>
</evidence>
<keyword evidence="9" id="KW-1278">Translocase</keyword>
<feature type="domain" description="HMA" evidence="15">
    <location>
        <begin position="10"/>
        <end position="75"/>
    </location>
</feature>
<evidence type="ECO:0000256" key="5">
    <source>
        <dbReference type="ARBA" id="ARBA00022723"/>
    </source>
</evidence>
<dbReference type="SFLD" id="SFLDF00027">
    <property type="entry name" value="p-type_atpase"/>
    <property type="match status" value="1"/>
</dbReference>
<evidence type="ECO:0000256" key="14">
    <source>
        <dbReference type="RuleBase" id="RU362081"/>
    </source>
</evidence>
<keyword evidence="11" id="KW-0186">Copper</keyword>
<accession>A0ABV9JHL2</accession>
<dbReference type="PRINTS" id="PR00119">
    <property type="entry name" value="CATATPASE"/>
</dbReference>
<dbReference type="PROSITE" id="PS01047">
    <property type="entry name" value="HMA_1"/>
    <property type="match status" value="1"/>
</dbReference>
<evidence type="ECO:0000256" key="9">
    <source>
        <dbReference type="ARBA" id="ARBA00022967"/>
    </source>
</evidence>
<evidence type="ECO:0000256" key="11">
    <source>
        <dbReference type="ARBA" id="ARBA00023008"/>
    </source>
</evidence>
<dbReference type="InterPro" id="IPR059000">
    <property type="entry name" value="ATPase_P-type_domA"/>
</dbReference>
<feature type="transmembrane region" description="Helical" evidence="14">
    <location>
        <begin position="668"/>
        <end position="685"/>
    </location>
</feature>
<dbReference type="PROSITE" id="PS50846">
    <property type="entry name" value="HMA_2"/>
    <property type="match status" value="1"/>
</dbReference>
<dbReference type="SUPFAM" id="SSF56784">
    <property type="entry name" value="HAD-like"/>
    <property type="match status" value="1"/>
</dbReference>
<feature type="transmembrane region" description="Helical" evidence="14">
    <location>
        <begin position="100"/>
        <end position="125"/>
    </location>
</feature>
<sequence length="722" mass="77337">MEAINNNPVRTQNFVITGMTCANCAHHISSALKATKGVKEATVNLATERARVLVDDNLTDEDIIKVVQSAGYGAIVNDKKHQEKIRAEQKRFTQRMRIDFIISAILTAPVLLAMFTEMLGFHGLMIFHNEWVQLILATPVQFIIGWRFFVGAYKSLRGKSANMDVLVALGTLTAYLSSIILGMIMGISSAIDFEASMSVITLVLLGKVLEHHAKEKTADALTSLMSARATSAHTSTGERQIEEIRTGEIIQIYPGEKVPLDAKILSGSASFDESNLTGESIPIVKSEGQTLFEGTVNLDGQLTAQVVHELSDSTISKMVEMMSEAQSAKPDIQKLADRISAIFVPVVIGIALVTLALTLLLTGNLIIAITHAVAVVVVSCPCALGLATPTAVMSGTGLAAKNGIIVKNALVLEQGQKIQTIFFDKTGTITTGDFLLSSFTGSDNEMQILASLEAKSKHPLAQSLSLERLSEITDFSETFTSLLEVSDFTEIAGRGVSGTINGEKYFAGNAKLMADIHAKVPETSDTVVYLAQENEFIATATFTSEIKAGTKAVITELRARGIKTVMLTGDNLASAKKNQAEVELDEVQANLTPEEKAKIVSQTENSMMVGDGINDTIAMAAATVSVAMASGSDIAMEAGDVTIIGNSLGKIPTVLDISHLTIRKIRQNYFWAFIYNTIGIPLAAFGVLSPIFAAAAMSLSSVSVITSSLLLARRKLEMNIKI</sequence>